<name>A0A0V1HBQ2_TRIPS</name>
<evidence type="ECO:0000313" key="2">
    <source>
        <dbReference type="Proteomes" id="UP000054805"/>
    </source>
</evidence>
<dbReference type="AlphaFoldDB" id="A0A0V1HBQ2"/>
<evidence type="ECO:0000313" key="1">
    <source>
        <dbReference type="EMBL" id="KRZ07921.1"/>
    </source>
</evidence>
<gene>
    <name evidence="1" type="ORF">T4B_1805</name>
</gene>
<sequence length="199" mass="23586">MAISERTYRNSWFSWRVFHKMKPCNNFDRTGERYVETRQQITVSLDQQRQFSGWKWHYKNPTSCFSWVALSPSSPEQIRKVKSRLKRWSNGTNHLHVANIQTREAQLEPKRIHNSSLRQLIRKLILTGEMQLGKQSSFIKCITTNLLWVLRLCIFDCRDKHQQCQLVIPSPLRIYETSAPVQILYSASSKDVIQMHNQH</sequence>
<accession>A0A0V1HBQ2</accession>
<proteinExistence type="predicted"/>
<dbReference type="Proteomes" id="UP000054805">
    <property type="component" value="Unassembled WGS sequence"/>
</dbReference>
<reference evidence="1 2" key="1">
    <citation type="submission" date="2015-01" db="EMBL/GenBank/DDBJ databases">
        <title>Evolution of Trichinella species and genotypes.</title>
        <authorList>
            <person name="Korhonen P.K."/>
            <person name="Edoardo P."/>
            <person name="Giuseppe L.R."/>
            <person name="Gasser R.B."/>
        </authorList>
    </citation>
    <scope>NUCLEOTIDE SEQUENCE [LARGE SCALE GENOMIC DNA]</scope>
    <source>
        <strain evidence="1">ISS588</strain>
    </source>
</reference>
<comment type="caution">
    <text evidence="1">The sequence shown here is derived from an EMBL/GenBank/DDBJ whole genome shotgun (WGS) entry which is preliminary data.</text>
</comment>
<dbReference type="EMBL" id="JYDS01000407">
    <property type="protein sequence ID" value="KRZ07921.1"/>
    <property type="molecule type" value="Genomic_DNA"/>
</dbReference>
<protein>
    <submittedName>
        <fullName evidence="1">Uncharacterized protein</fullName>
    </submittedName>
</protein>
<organism evidence="1 2">
    <name type="scientific">Trichinella pseudospiralis</name>
    <name type="common">Parasitic roundworm</name>
    <dbReference type="NCBI Taxonomy" id="6337"/>
    <lineage>
        <taxon>Eukaryota</taxon>
        <taxon>Metazoa</taxon>
        <taxon>Ecdysozoa</taxon>
        <taxon>Nematoda</taxon>
        <taxon>Enoplea</taxon>
        <taxon>Dorylaimia</taxon>
        <taxon>Trichinellida</taxon>
        <taxon>Trichinellidae</taxon>
        <taxon>Trichinella</taxon>
    </lineage>
</organism>
<keyword evidence="2" id="KW-1185">Reference proteome</keyword>